<evidence type="ECO:0000313" key="1">
    <source>
        <dbReference type="EMBL" id="KAK9901751.1"/>
    </source>
</evidence>
<name>A0AAW1VKG8_RUBAR</name>
<protein>
    <submittedName>
        <fullName evidence="1">Uncharacterized protein</fullName>
    </submittedName>
</protein>
<dbReference type="EMBL" id="JBEDUW010000290">
    <property type="protein sequence ID" value="KAK9901751.1"/>
    <property type="molecule type" value="Genomic_DNA"/>
</dbReference>
<evidence type="ECO:0000313" key="2">
    <source>
        <dbReference type="Proteomes" id="UP001457282"/>
    </source>
</evidence>
<organism evidence="1 2">
    <name type="scientific">Rubus argutus</name>
    <name type="common">Southern blackberry</name>
    <dbReference type="NCBI Taxonomy" id="59490"/>
    <lineage>
        <taxon>Eukaryota</taxon>
        <taxon>Viridiplantae</taxon>
        <taxon>Streptophyta</taxon>
        <taxon>Embryophyta</taxon>
        <taxon>Tracheophyta</taxon>
        <taxon>Spermatophyta</taxon>
        <taxon>Magnoliopsida</taxon>
        <taxon>eudicotyledons</taxon>
        <taxon>Gunneridae</taxon>
        <taxon>Pentapetalae</taxon>
        <taxon>rosids</taxon>
        <taxon>fabids</taxon>
        <taxon>Rosales</taxon>
        <taxon>Rosaceae</taxon>
        <taxon>Rosoideae</taxon>
        <taxon>Rosoideae incertae sedis</taxon>
        <taxon>Rubus</taxon>
    </lineage>
</organism>
<keyword evidence="2" id="KW-1185">Reference proteome</keyword>
<dbReference type="AlphaFoldDB" id="A0AAW1VKG8"/>
<gene>
    <name evidence="1" type="ORF">M0R45_002022</name>
</gene>
<proteinExistence type="predicted"/>
<sequence length="91" mass="10219">MASRGSLRRRAGRRRRRLCDLRSGLRSPIWVEHGAGSTARGRAGSTAELLAGSVMGKRRWVCATWVSSWARAREEAKTATAWWFGWVMVSD</sequence>
<reference evidence="1 2" key="1">
    <citation type="journal article" date="2023" name="G3 (Bethesda)">
        <title>A chromosome-length genome assembly and annotation of blackberry (Rubus argutus, cv. 'Hillquist').</title>
        <authorList>
            <person name="Bruna T."/>
            <person name="Aryal R."/>
            <person name="Dudchenko O."/>
            <person name="Sargent D.J."/>
            <person name="Mead D."/>
            <person name="Buti M."/>
            <person name="Cavallini A."/>
            <person name="Hytonen T."/>
            <person name="Andres J."/>
            <person name="Pham M."/>
            <person name="Weisz D."/>
            <person name="Mascagni F."/>
            <person name="Usai G."/>
            <person name="Natali L."/>
            <person name="Bassil N."/>
            <person name="Fernandez G.E."/>
            <person name="Lomsadze A."/>
            <person name="Armour M."/>
            <person name="Olukolu B."/>
            <person name="Poorten T."/>
            <person name="Britton C."/>
            <person name="Davik J."/>
            <person name="Ashrafi H."/>
            <person name="Aiden E.L."/>
            <person name="Borodovsky M."/>
            <person name="Worthington M."/>
        </authorList>
    </citation>
    <scope>NUCLEOTIDE SEQUENCE [LARGE SCALE GENOMIC DNA]</scope>
    <source>
        <strain evidence="1">PI 553951</strain>
    </source>
</reference>
<dbReference type="Proteomes" id="UP001457282">
    <property type="component" value="Unassembled WGS sequence"/>
</dbReference>
<comment type="caution">
    <text evidence="1">The sequence shown here is derived from an EMBL/GenBank/DDBJ whole genome shotgun (WGS) entry which is preliminary data.</text>
</comment>
<accession>A0AAW1VKG8</accession>